<reference evidence="1 2" key="1">
    <citation type="submission" date="2019-08" db="EMBL/GenBank/DDBJ databases">
        <title>Bradymonadales sp. TMQ2.</title>
        <authorList>
            <person name="Liang Q."/>
        </authorList>
    </citation>
    <scope>NUCLEOTIDE SEQUENCE [LARGE SCALE GENOMIC DNA]</scope>
    <source>
        <strain evidence="1 2">TMQ2</strain>
    </source>
</reference>
<dbReference type="Proteomes" id="UP000321046">
    <property type="component" value="Unassembled WGS sequence"/>
</dbReference>
<name>A0A5C6XJM0_9DELT</name>
<accession>A0A5C6XJM0</accession>
<proteinExistence type="predicted"/>
<sequence>MGAWGHEPFSNDDAMDWLNEMLDAEDDEPLIEALGEVAGAEPGEYLDADLGSIALAAAALVAALGGYDDGHLPEDLTEWIDDQDEEVVQELYAKHAPVARAAVARVRVDSELAELWEESDDAQAWHKSVDALEAALARAE</sequence>
<dbReference type="RefSeq" id="WP_146973583.1">
    <property type="nucleotide sequence ID" value="NZ_VOSL01000025.1"/>
</dbReference>
<organism evidence="1 2">
    <name type="scientific">Lujinxingia vulgaris</name>
    <dbReference type="NCBI Taxonomy" id="2600176"/>
    <lineage>
        <taxon>Bacteria</taxon>
        <taxon>Deltaproteobacteria</taxon>
        <taxon>Bradymonadales</taxon>
        <taxon>Lujinxingiaceae</taxon>
        <taxon>Lujinxingia</taxon>
    </lineage>
</organism>
<dbReference type="EMBL" id="VOSL01000025">
    <property type="protein sequence ID" value="TXD39804.1"/>
    <property type="molecule type" value="Genomic_DNA"/>
</dbReference>
<dbReference type="AlphaFoldDB" id="A0A5C6XJM0"/>
<gene>
    <name evidence="1" type="ORF">FRC96_05905</name>
</gene>
<evidence type="ECO:0000313" key="2">
    <source>
        <dbReference type="Proteomes" id="UP000321046"/>
    </source>
</evidence>
<dbReference type="Pfam" id="PF14078">
    <property type="entry name" value="DUF4259"/>
    <property type="match status" value="1"/>
</dbReference>
<dbReference type="OrthoDB" id="7594887at2"/>
<protein>
    <submittedName>
        <fullName evidence="1">DUF4259 domain-containing protein</fullName>
    </submittedName>
</protein>
<dbReference type="InterPro" id="IPR025355">
    <property type="entry name" value="DUF4259"/>
</dbReference>
<comment type="caution">
    <text evidence="1">The sequence shown here is derived from an EMBL/GenBank/DDBJ whole genome shotgun (WGS) entry which is preliminary data.</text>
</comment>
<evidence type="ECO:0000313" key="1">
    <source>
        <dbReference type="EMBL" id="TXD39804.1"/>
    </source>
</evidence>